<dbReference type="EMBL" id="LKCN02000001">
    <property type="protein sequence ID" value="RCI16527.1"/>
    <property type="molecule type" value="Genomic_DNA"/>
</dbReference>
<accession>A0A367LQ64</accession>
<evidence type="ECO:0000313" key="1">
    <source>
        <dbReference type="EMBL" id="RCI16527.1"/>
    </source>
</evidence>
<keyword evidence="2" id="KW-1185">Reference proteome</keyword>
<sequence length="150" mass="17301">MEDRNLLVQSKEEELRRPFCLSDKPLLVFDSFLVGLRRLLRFLLDLFVLSSSALFRALLSSSGFFQASSSSDFVLRLEFLRLPILSLPLHLFKFLPCSQFPILFRESHQEDLPNSDLLLYIRLQAKINHELHPAAVGIAFFTLGDRHGRL</sequence>
<organism evidence="1 2">
    <name type="scientific">Ophiocordyceps polyrhachis-furcata BCC 54312</name>
    <dbReference type="NCBI Taxonomy" id="1330021"/>
    <lineage>
        <taxon>Eukaryota</taxon>
        <taxon>Fungi</taxon>
        <taxon>Dikarya</taxon>
        <taxon>Ascomycota</taxon>
        <taxon>Pezizomycotina</taxon>
        <taxon>Sordariomycetes</taxon>
        <taxon>Hypocreomycetidae</taxon>
        <taxon>Hypocreales</taxon>
        <taxon>Ophiocordycipitaceae</taxon>
        <taxon>Ophiocordyceps</taxon>
    </lineage>
</organism>
<gene>
    <name evidence="1" type="ORF">L249_1982</name>
</gene>
<dbReference type="AlphaFoldDB" id="A0A367LQ64"/>
<protein>
    <submittedName>
        <fullName evidence="1">Uncharacterized protein</fullName>
    </submittedName>
</protein>
<name>A0A367LQ64_9HYPO</name>
<proteinExistence type="predicted"/>
<reference evidence="1 2" key="1">
    <citation type="journal article" date="2015" name="BMC Genomics">
        <title>Insights from the genome of Ophiocordyceps polyrhachis-furcata to pathogenicity and host specificity in insect fungi.</title>
        <authorList>
            <person name="Wichadakul D."/>
            <person name="Kobmoo N."/>
            <person name="Ingsriswang S."/>
            <person name="Tangphatsornruang S."/>
            <person name="Chantasingh D."/>
            <person name="Luangsa-ard J.J."/>
            <person name="Eurwilaichitr L."/>
        </authorList>
    </citation>
    <scope>NUCLEOTIDE SEQUENCE [LARGE SCALE GENOMIC DNA]</scope>
    <source>
        <strain evidence="1 2">BCC 54312</strain>
    </source>
</reference>
<comment type="caution">
    <text evidence="1">The sequence shown here is derived from an EMBL/GenBank/DDBJ whole genome shotgun (WGS) entry which is preliminary data.</text>
</comment>
<evidence type="ECO:0000313" key="2">
    <source>
        <dbReference type="Proteomes" id="UP000253664"/>
    </source>
</evidence>
<dbReference type="Proteomes" id="UP000253664">
    <property type="component" value="Unassembled WGS sequence"/>
</dbReference>